<keyword evidence="2" id="KW-1185">Reference proteome</keyword>
<dbReference type="GO" id="GO:0020037">
    <property type="term" value="F:heme binding"/>
    <property type="evidence" value="ECO:0007669"/>
    <property type="project" value="InterPro"/>
</dbReference>
<dbReference type="EMBL" id="JAQJAN010000013">
    <property type="protein sequence ID" value="KAJ5712384.1"/>
    <property type="molecule type" value="Genomic_DNA"/>
</dbReference>
<dbReference type="InterPro" id="IPR036396">
    <property type="entry name" value="Cyt_P450_sf"/>
</dbReference>
<dbReference type="SUPFAM" id="SSF48264">
    <property type="entry name" value="Cytochrome P450"/>
    <property type="match status" value="1"/>
</dbReference>
<reference evidence="1" key="2">
    <citation type="submission" date="2023-01" db="EMBL/GenBank/DDBJ databases">
        <authorList>
            <person name="Petersen C."/>
        </authorList>
    </citation>
    <scope>NUCLEOTIDE SEQUENCE</scope>
    <source>
        <strain evidence="1">IBT 17514</strain>
    </source>
</reference>
<dbReference type="Gene3D" id="1.10.630.10">
    <property type="entry name" value="Cytochrome P450"/>
    <property type="match status" value="1"/>
</dbReference>
<dbReference type="PANTHER" id="PTHR24306">
    <property type="match status" value="1"/>
</dbReference>
<reference evidence="1" key="1">
    <citation type="journal article" date="2023" name="IMA Fungus">
        <title>Comparative genomic study of the Penicillium genus elucidates a diverse pangenome and 15 lateral gene transfer events.</title>
        <authorList>
            <person name="Petersen C."/>
            <person name="Sorensen T."/>
            <person name="Nielsen M.R."/>
            <person name="Sondergaard T.E."/>
            <person name="Sorensen J.L."/>
            <person name="Fitzpatrick D.A."/>
            <person name="Frisvad J.C."/>
            <person name="Nielsen K.L."/>
        </authorList>
    </citation>
    <scope>NUCLEOTIDE SEQUENCE</scope>
    <source>
        <strain evidence="1">IBT 17514</strain>
    </source>
</reference>
<dbReference type="Proteomes" id="UP001215712">
    <property type="component" value="Unassembled WGS sequence"/>
</dbReference>
<protein>
    <recommendedName>
        <fullName evidence="3">Cytochrome P450</fullName>
    </recommendedName>
</protein>
<dbReference type="Pfam" id="PF00067">
    <property type="entry name" value="p450"/>
    <property type="match status" value="1"/>
</dbReference>
<dbReference type="GO" id="GO:0005506">
    <property type="term" value="F:iron ion binding"/>
    <property type="evidence" value="ECO:0007669"/>
    <property type="project" value="InterPro"/>
</dbReference>
<evidence type="ECO:0000313" key="1">
    <source>
        <dbReference type="EMBL" id="KAJ5712384.1"/>
    </source>
</evidence>
<evidence type="ECO:0008006" key="3">
    <source>
        <dbReference type="Google" id="ProtNLM"/>
    </source>
</evidence>
<comment type="caution">
    <text evidence="1">The sequence shown here is derived from an EMBL/GenBank/DDBJ whole genome shotgun (WGS) entry which is preliminary data.</text>
</comment>
<dbReference type="GO" id="GO:0004497">
    <property type="term" value="F:monooxygenase activity"/>
    <property type="evidence" value="ECO:0007669"/>
    <property type="project" value="InterPro"/>
</dbReference>
<dbReference type="InterPro" id="IPR001128">
    <property type="entry name" value="Cyt_P450"/>
</dbReference>
<organism evidence="1 2">
    <name type="scientific">Penicillium malachiteum</name>
    <dbReference type="NCBI Taxonomy" id="1324776"/>
    <lineage>
        <taxon>Eukaryota</taxon>
        <taxon>Fungi</taxon>
        <taxon>Dikarya</taxon>
        <taxon>Ascomycota</taxon>
        <taxon>Pezizomycotina</taxon>
        <taxon>Eurotiomycetes</taxon>
        <taxon>Eurotiomycetidae</taxon>
        <taxon>Eurotiales</taxon>
        <taxon>Aspergillaceae</taxon>
        <taxon>Penicillium</taxon>
    </lineage>
</organism>
<dbReference type="AlphaFoldDB" id="A0AAD6MT07"/>
<dbReference type="PANTHER" id="PTHR24306:SF7">
    <property type="entry name" value="AHBB"/>
    <property type="match status" value="1"/>
</dbReference>
<gene>
    <name evidence="1" type="ORF">N7493_008852</name>
</gene>
<dbReference type="GO" id="GO:0043386">
    <property type="term" value="P:mycotoxin biosynthetic process"/>
    <property type="evidence" value="ECO:0007669"/>
    <property type="project" value="UniProtKB-ARBA"/>
</dbReference>
<name>A0AAD6MT07_9EURO</name>
<sequence length="584" mass="65996">MLTITNLEGDIIKWKNMESLGPIYYDSIQTVRNGLSELNWTVFFAACLFSCIFTRVITGLASGHRKSNPGQIRSARQAPYWFPWIGHGFEILWDHAGLFKSLREKIGEPVFGVFLRGQAYTTVVSPSMIQTVLTSQITRSAAIFDQTLQNVFGDRSLVLSLQANQDKQVSDDIMNTMTQDKFLRGTSEAITKLFQHNLPNLVTSSISPVDQLPWERDSSVVLSDQDESASDADLFALLQGFIGHHLTVALMGESFMESFPSVLPQLWTLDDAVVALFVGSPKWVPSPMASAGRVARGNLLHIFSVFYRAFCAWDDGIDPGIELRDLDDVSELLKERMRAFRKLELSPQASAAAILSLYWELMEYIIKITFWTLIHIISDAELLKEIRKEMTPYAEATRRSRKETGFPFDEPPKLRLDIEKLEESCPLLNACYYEAIRLHSAGISYRELESDLTLVESKQEAMEPHTYKIPKGKKVIMPHGVFQNDEARFSNPDQYDPLRFITTDSSSGTKKVNPEILGPVAAGLYGPKSNKFTHQTIMAFTASIIAMWNISSVNNKELRIPRHRKTWGTFRPAHDVSVRIKSRV</sequence>
<evidence type="ECO:0000313" key="2">
    <source>
        <dbReference type="Proteomes" id="UP001215712"/>
    </source>
</evidence>
<accession>A0AAD6MT07</accession>
<proteinExistence type="predicted"/>
<dbReference type="GO" id="GO:0016705">
    <property type="term" value="F:oxidoreductase activity, acting on paired donors, with incorporation or reduction of molecular oxygen"/>
    <property type="evidence" value="ECO:0007669"/>
    <property type="project" value="InterPro"/>
</dbReference>